<accession>A0A1N7SE45</accession>
<dbReference type="InterPro" id="IPR046901">
    <property type="entry name" value="ABC-3C_MC5"/>
</dbReference>
<organism evidence="1 2">
    <name type="scientific">Paraburkholderia ribeironis</name>
    <dbReference type="NCBI Taxonomy" id="1247936"/>
    <lineage>
        <taxon>Bacteria</taxon>
        <taxon>Pseudomonadati</taxon>
        <taxon>Pseudomonadota</taxon>
        <taxon>Betaproteobacteria</taxon>
        <taxon>Burkholderiales</taxon>
        <taxon>Burkholderiaceae</taxon>
        <taxon>Paraburkholderia</taxon>
    </lineage>
</organism>
<evidence type="ECO:0000313" key="1">
    <source>
        <dbReference type="EMBL" id="SIT45643.1"/>
    </source>
</evidence>
<dbReference type="EMBL" id="CYGX02000058">
    <property type="protein sequence ID" value="SIT45643.1"/>
    <property type="molecule type" value="Genomic_DNA"/>
</dbReference>
<protein>
    <submittedName>
        <fullName evidence="1">Uncharacterized protein</fullName>
    </submittedName>
</protein>
<dbReference type="STRING" id="1247936.BN2475_580025"/>
<name>A0A1N7SE45_9BURK</name>
<dbReference type="Pfam" id="PF20291">
    <property type="entry name" value="MC5"/>
    <property type="match status" value="1"/>
</dbReference>
<sequence>MLIYHPAYDAYHCVFRMLLIAERVSGIEVEKARILDFYLVFPGTVKKIRLPDMLRELRTRAKGAGNVYRDPVSSTSTFMEMRHIQEAALKSIAASGLIDLERFSAGYVARSQAPIPPSLAAKLHEFLVANSPMAEGILEGLSQIPLLGNNGLKHRSELMEYRYDYA</sequence>
<gene>
    <name evidence="1" type="ORF">BN2475_580025</name>
</gene>
<dbReference type="Proteomes" id="UP000187012">
    <property type="component" value="Unassembled WGS sequence"/>
</dbReference>
<keyword evidence="2" id="KW-1185">Reference proteome</keyword>
<proteinExistence type="predicted"/>
<dbReference type="AlphaFoldDB" id="A0A1N7SE45"/>
<dbReference type="RefSeq" id="WP_162494341.1">
    <property type="nucleotide sequence ID" value="NZ_CYGX02000058.1"/>
</dbReference>
<evidence type="ECO:0000313" key="2">
    <source>
        <dbReference type="Proteomes" id="UP000187012"/>
    </source>
</evidence>
<reference evidence="1 2" key="1">
    <citation type="submission" date="2016-12" db="EMBL/GenBank/DDBJ databases">
        <authorList>
            <person name="Song W.-J."/>
            <person name="Kurnit D.M."/>
        </authorList>
    </citation>
    <scope>NUCLEOTIDE SEQUENCE [LARGE SCALE GENOMIC DNA]</scope>
    <source>
        <strain evidence="1 2">STM7296</strain>
    </source>
</reference>